<name>A0A9P4IMV4_9PEZI</name>
<dbReference type="OrthoDB" id="775571at2759"/>
<sequence>MDESDPFYPFSVSAIWTTQATDLNEDEHQPALFAPFIADIPTIKLDNPYAPSKTLSEELVLPKLESLELHAPEDITASDGSVFSFGPEQDQLAIDDEYDIWDDILEVEVSDQGKKLYSWEAFADINYKEPGPVYISEAGPDAFDAALQHTCLATPDKLGHALSADVLFQSLLALGLGRSSRFFMFKIEQSKFEQVIEGTRMPGYSLESSQDFVFEMMRSGNAVKFLRRFAERVYEATSPAPGLVALARAVETILSAFEAHITERAPTLRSFLQLESIFVQGIEALCSIEAAVRGVEHVRTDEELLSLLFTFHRGVEEQSNGLRSLFRQIFRDVARPWLEKAGMWAGLGLQQQYATGSDELEPAFVKTPKELPDNGVRASAEVRFEPANLPSPISEDLGERLFEIGRSLRLLRTHHSEHPLCDSTKQNNSPPKLDLAFNWDDVHRITTEAASYEQSLATAVLHYQDEAPGLSRQRSVATSIMKDTARSTEGEFSPVTWDQFANDILEGPSAYNSSAPTALLPNQLHELTLSALNNEITDPDYAFHPELSLAPTLSFSPLLTAQARLVYAATLRLFFRSHHLRAHLELQHEFHLLGNGSFVTKITSALFDPERATAERKRGVMRTGEQMGLRLGTRSTWPPASSELQLALMGILSDCYGQSKISTLFGKSQLERNERGDIPGNLSFAVRQLPPEEVEKCMDPDSLYALDFLRLQYSPPSPLGAIITPASLERYDAIFKALLRLLRMLFVVEHLPRRGLSLTQQKFRLEVTHFVSASARYFFDAGVRDAWAAFSKYLASVERRLEKEDETESLGRFVSEGLDDLRKAHERCLDQIMFSLLLRKRQVQVMALLEEIFGVVLSFAKTCAAVPVDRITAEEELSKLRDTFKSKVTVFLNVCRGLIGKKGYGKVTNWDGNGSMSGEDNTIDRLLLALEMNGYYGSHL</sequence>
<dbReference type="GO" id="GO:0005816">
    <property type="term" value="C:spindle pole body"/>
    <property type="evidence" value="ECO:0007669"/>
    <property type="project" value="UniProtKB-ARBA"/>
</dbReference>
<comment type="subcellular location">
    <subcellularLocation>
        <location evidence="5">Cytoplasm</location>
        <location evidence="5">Cytoskeleton</location>
        <location evidence="5">Microtubule organizing center</location>
    </subcellularLocation>
</comment>
<feature type="domain" description="Gamma tubulin complex component C-terminal" evidence="6">
    <location>
        <begin position="580"/>
        <end position="936"/>
    </location>
</feature>
<keyword evidence="2 5" id="KW-0963">Cytoplasm</keyword>
<dbReference type="GO" id="GO:0000922">
    <property type="term" value="C:spindle pole"/>
    <property type="evidence" value="ECO:0007669"/>
    <property type="project" value="InterPro"/>
</dbReference>
<dbReference type="GO" id="GO:0000278">
    <property type="term" value="P:mitotic cell cycle"/>
    <property type="evidence" value="ECO:0007669"/>
    <property type="project" value="TreeGrafter"/>
</dbReference>
<dbReference type="FunFam" id="1.20.120.1900:FF:000013">
    <property type="entry name" value="Spindle pole body component"/>
    <property type="match status" value="1"/>
</dbReference>
<dbReference type="Gene3D" id="1.20.120.1900">
    <property type="entry name" value="Gamma-tubulin complex, C-terminal domain"/>
    <property type="match status" value="1"/>
</dbReference>
<dbReference type="GO" id="GO:0051011">
    <property type="term" value="F:microtubule minus-end binding"/>
    <property type="evidence" value="ECO:0007669"/>
    <property type="project" value="TreeGrafter"/>
</dbReference>
<dbReference type="PANTHER" id="PTHR19302:SF70">
    <property type="entry name" value="GAMMA-TUBULIN COMPLEX COMPONENT 6"/>
    <property type="match status" value="1"/>
</dbReference>
<keyword evidence="9" id="KW-1185">Reference proteome</keyword>
<dbReference type="GO" id="GO:0043015">
    <property type="term" value="F:gamma-tubulin binding"/>
    <property type="evidence" value="ECO:0007669"/>
    <property type="project" value="InterPro"/>
</dbReference>
<proteinExistence type="inferred from homology"/>
<evidence type="ECO:0000313" key="9">
    <source>
        <dbReference type="Proteomes" id="UP000799772"/>
    </source>
</evidence>
<dbReference type="AlphaFoldDB" id="A0A9P4IMV4"/>
<dbReference type="EMBL" id="ML978123">
    <property type="protein sequence ID" value="KAF2102135.1"/>
    <property type="molecule type" value="Genomic_DNA"/>
</dbReference>
<protein>
    <recommendedName>
        <fullName evidence="5">Spindle pole body component</fullName>
    </recommendedName>
</protein>
<keyword evidence="4 5" id="KW-0206">Cytoskeleton</keyword>
<comment type="caution">
    <text evidence="8">The sequence shown here is derived from an EMBL/GenBank/DDBJ whole genome shotgun (WGS) entry which is preliminary data.</text>
</comment>
<keyword evidence="3 5" id="KW-0493">Microtubule</keyword>
<organism evidence="8 9">
    <name type="scientific">Rhizodiscina lignyota</name>
    <dbReference type="NCBI Taxonomy" id="1504668"/>
    <lineage>
        <taxon>Eukaryota</taxon>
        <taxon>Fungi</taxon>
        <taxon>Dikarya</taxon>
        <taxon>Ascomycota</taxon>
        <taxon>Pezizomycotina</taxon>
        <taxon>Dothideomycetes</taxon>
        <taxon>Pleosporomycetidae</taxon>
        <taxon>Aulographales</taxon>
        <taxon>Rhizodiscinaceae</taxon>
        <taxon>Rhizodiscina</taxon>
    </lineage>
</organism>
<reference evidence="8" key="1">
    <citation type="journal article" date="2020" name="Stud. Mycol.">
        <title>101 Dothideomycetes genomes: a test case for predicting lifestyles and emergence of pathogens.</title>
        <authorList>
            <person name="Haridas S."/>
            <person name="Albert R."/>
            <person name="Binder M."/>
            <person name="Bloem J."/>
            <person name="Labutti K."/>
            <person name="Salamov A."/>
            <person name="Andreopoulos B."/>
            <person name="Baker S."/>
            <person name="Barry K."/>
            <person name="Bills G."/>
            <person name="Bluhm B."/>
            <person name="Cannon C."/>
            <person name="Castanera R."/>
            <person name="Culley D."/>
            <person name="Daum C."/>
            <person name="Ezra D."/>
            <person name="Gonzalez J."/>
            <person name="Henrissat B."/>
            <person name="Kuo A."/>
            <person name="Liang C."/>
            <person name="Lipzen A."/>
            <person name="Lutzoni F."/>
            <person name="Magnuson J."/>
            <person name="Mondo S."/>
            <person name="Nolan M."/>
            <person name="Ohm R."/>
            <person name="Pangilinan J."/>
            <person name="Park H.-J."/>
            <person name="Ramirez L."/>
            <person name="Alfaro M."/>
            <person name="Sun H."/>
            <person name="Tritt A."/>
            <person name="Yoshinaga Y."/>
            <person name="Zwiers L.-H."/>
            <person name="Turgeon B."/>
            <person name="Goodwin S."/>
            <person name="Spatafora J."/>
            <person name="Crous P."/>
            <person name="Grigoriev I."/>
        </authorList>
    </citation>
    <scope>NUCLEOTIDE SEQUENCE</scope>
    <source>
        <strain evidence="8">CBS 133067</strain>
    </source>
</reference>
<dbReference type="GO" id="GO:0005874">
    <property type="term" value="C:microtubule"/>
    <property type="evidence" value="ECO:0007669"/>
    <property type="project" value="UniProtKB-KW"/>
</dbReference>
<feature type="domain" description="Gamma tubulin complex component protein N-terminal" evidence="7">
    <location>
        <begin position="169"/>
        <end position="437"/>
    </location>
</feature>
<evidence type="ECO:0000256" key="2">
    <source>
        <dbReference type="ARBA" id="ARBA00022490"/>
    </source>
</evidence>
<evidence type="ECO:0000256" key="3">
    <source>
        <dbReference type="ARBA" id="ARBA00022701"/>
    </source>
</evidence>
<comment type="similarity">
    <text evidence="1 5">Belongs to the TUBGCP family.</text>
</comment>
<dbReference type="InterPro" id="IPR042241">
    <property type="entry name" value="GCP_C_sf"/>
</dbReference>
<dbReference type="InterPro" id="IPR007259">
    <property type="entry name" value="GCP"/>
</dbReference>
<dbReference type="GO" id="GO:0031122">
    <property type="term" value="P:cytoplasmic microtubule organization"/>
    <property type="evidence" value="ECO:0007669"/>
    <property type="project" value="TreeGrafter"/>
</dbReference>
<gene>
    <name evidence="8" type="ORF">NA57DRAFT_35241</name>
</gene>
<dbReference type="GO" id="GO:0051321">
    <property type="term" value="P:meiotic cell cycle"/>
    <property type="evidence" value="ECO:0007669"/>
    <property type="project" value="TreeGrafter"/>
</dbReference>
<dbReference type="GO" id="GO:0051225">
    <property type="term" value="P:spindle assembly"/>
    <property type="evidence" value="ECO:0007669"/>
    <property type="project" value="TreeGrafter"/>
</dbReference>
<dbReference type="GO" id="GO:0007020">
    <property type="term" value="P:microtubule nucleation"/>
    <property type="evidence" value="ECO:0007669"/>
    <property type="project" value="InterPro"/>
</dbReference>
<dbReference type="Pfam" id="PF04130">
    <property type="entry name" value="GCP_C_terminal"/>
    <property type="match status" value="1"/>
</dbReference>
<dbReference type="InterPro" id="IPR041470">
    <property type="entry name" value="GCP_N"/>
</dbReference>
<evidence type="ECO:0000259" key="6">
    <source>
        <dbReference type="Pfam" id="PF04130"/>
    </source>
</evidence>
<evidence type="ECO:0000259" key="7">
    <source>
        <dbReference type="Pfam" id="PF17681"/>
    </source>
</evidence>
<dbReference type="Pfam" id="PF17681">
    <property type="entry name" value="GCP_N_terminal"/>
    <property type="match status" value="1"/>
</dbReference>
<dbReference type="PANTHER" id="PTHR19302">
    <property type="entry name" value="GAMMA TUBULIN COMPLEX PROTEIN"/>
    <property type="match status" value="1"/>
</dbReference>
<evidence type="ECO:0000256" key="5">
    <source>
        <dbReference type="RuleBase" id="RU363050"/>
    </source>
</evidence>
<evidence type="ECO:0000313" key="8">
    <source>
        <dbReference type="EMBL" id="KAF2102135.1"/>
    </source>
</evidence>
<dbReference type="GO" id="GO:0000930">
    <property type="term" value="C:gamma-tubulin complex"/>
    <property type="evidence" value="ECO:0007669"/>
    <property type="project" value="TreeGrafter"/>
</dbReference>
<dbReference type="Proteomes" id="UP000799772">
    <property type="component" value="Unassembled WGS sequence"/>
</dbReference>
<dbReference type="InterPro" id="IPR040457">
    <property type="entry name" value="GCP_C"/>
</dbReference>
<accession>A0A9P4IMV4</accession>
<evidence type="ECO:0000256" key="4">
    <source>
        <dbReference type="ARBA" id="ARBA00023212"/>
    </source>
</evidence>
<evidence type="ECO:0000256" key="1">
    <source>
        <dbReference type="ARBA" id="ARBA00010337"/>
    </source>
</evidence>